<evidence type="ECO:0000256" key="3">
    <source>
        <dbReference type="ARBA" id="ARBA00022448"/>
    </source>
</evidence>
<dbReference type="GO" id="GO:0043531">
    <property type="term" value="F:ADP binding"/>
    <property type="evidence" value="ECO:0007669"/>
    <property type="project" value="TreeGrafter"/>
</dbReference>
<dbReference type="Gene3D" id="3.40.50.300">
    <property type="entry name" value="P-loop containing nucleotide triphosphate hydrolases"/>
    <property type="match status" value="1"/>
</dbReference>
<evidence type="ECO:0000256" key="4">
    <source>
        <dbReference type="ARBA" id="ARBA00022741"/>
    </source>
</evidence>
<dbReference type="AlphaFoldDB" id="A0A0G0E3N4"/>
<feature type="domain" description="ATP synthase alpha subunit C-terminal" evidence="13">
    <location>
        <begin position="359"/>
        <end position="483"/>
    </location>
</feature>
<keyword evidence="11" id="KW-0066">ATP synthesis</keyword>
<dbReference type="Gene3D" id="1.20.150.20">
    <property type="entry name" value="ATP synthase alpha/beta chain, C-terminal domain"/>
    <property type="match status" value="1"/>
</dbReference>
<evidence type="ECO:0000256" key="7">
    <source>
        <dbReference type="ARBA" id="ARBA00022967"/>
    </source>
</evidence>
<dbReference type="EMBL" id="LBQB01000002">
    <property type="protein sequence ID" value="KKP69930.1"/>
    <property type="molecule type" value="Genomic_DNA"/>
</dbReference>
<dbReference type="InterPro" id="IPR027417">
    <property type="entry name" value="P-loop_NTPase"/>
</dbReference>
<name>A0A0G0E3N4_UNCC3</name>
<dbReference type="InterPro" id="IPR000793">
    <property type="entry name" value="ATP_synth_asu_C"/>
</dbReference>
<keyword evidence="8" id="KW-0406">Ion transport</keyword>
<comment type="similarity">
    <text evidence="2">Belongs to the ATPase alpha/beta chains family.</text>
</comment>
<evidence type="ECO:0000256" key="11">
    <source>
        <dbReference type="ARBA" id="ARBA00023310"/>
    </source>
</evidence>
<dbReference type="GO" id="GO:0046933">
    <property type="term" value="F:proton-transporting ATP synthase activity, rotational mechanism"/>
    <property type="evidence" value="ECO:0007669"/>
    <property type="project" value="InterPro"/>
</dbReference>
<dbReference type="InterPro" id="IPR005294">
    <property type="entry name" value="ATP_synth_F1_asu"/>
</dbReference>
<evidence type="ECO:0000259" key="12">
    <source>
        <dbReference type="Pfam" id="PF00006"/>
    </source>
</evidence>
<dbReference type="InterPro" id="IPR023366">
    <property type="entry name" value="ATP_synth_asu-like_sf"/>
</dbReference>
<dbReference type="SUPFAM" id="SSF47917">
    <property type="entry name" value="C-terminal domain of alpha and beta subunits of F1 ATP synthase"/>
    <property type="match status" value="1"/>
</dbReference>
<dbReference type="Pfam" id="PF00006">
    <property type="entry name" value="ATP-synt_ab"/>
    <property type="match status" value="1"/>
</dbReference>
<dbReference type="Pfam" id="PF02874">
    <property type="entry name" value="ATP-synt_ab_N"/>
    <property type="match status" value="1"/>
</dbReference>
<comment type="subcellular location">
    <subcellularLocation>
        <location evidence="1">Membrane</location>
    </subcellularLocation>
</comment>
<feature type="domain" description="ATPase F1/V1/A1 complex alpha/beta subunit N-terminal" evidence="14">
    <location>
        <begin position="29"/>
        <end position="75"/>
    </location>
</feature>
<evidence type="ECO:0000259" key="13">
    <source>
        <dbReference type="Pfam" id="PF00306"/>
    </source>
</evidence>
<dbReference type="SUPFAM" id="SSF50615">
    <property type="entry name" value="N-terminal domain of alpha and beta subunits of F1 ATP synthase"/>
    <property type="match status" value="1"/>
</dbReference>
<dbReference type="InterPro" id="IPR036121">
    <property type="entry name" value="ATPase_F1/V1/A1_a/bsu_N_sf"/>
</dbReference>
<protein>
    <submittedName>
        <fullName evidence="15">ATP synthase subunit alpha</fullName>
    </submittedName>
</protein>
<evidence type="ECO:0000256" key="9">
    <source>
        <dbReference type="ARBA" id="ARBA00023136"/>
    </source>
</evidence>
<keyword evidence="5" id="KW-0375">Hydrogen ion transport</keyword>
<evidence type="ECO:0000259" key="14">
    <source>
        <dbReference type="Pfam" id="PF02874"/>
    </source>
</evidence>
<dbReference type="Pfam" id="PF00306">
    <property type="entry name" value="ATP-synt_ab_C"/>
    <property type="match status" value="1"/>
</dbReference>
<dbReference type="InterPro" id="IPR038376">
    <property type="entry name" value="ATP_synth_asu_C_sf"/>
</dbReference>
<dbReference type="GO" id="GO:0045259">
    <property type="term" value="C:proton-transporting ATP synthase complex"/>
    <property type="evidence" value="ECO:0007669"/>
    <property type="project" value="UniProtKB-KW"/>
</dbReference>
<dbReference type="InterPro" id="IPR000194">
    <property type="entry name" value="ATPase_F1/V1/A1_a/bsu_nucl-bd"/>
</dbReference>
<keyword evidence="9" id="KW-0472">Membrane</keyword>
<evidence type="ECO:0000256" key="8">
    <source>
        <dbReference type="ARBA" id="ARBA00023065"/>
    </source>
</evidence>
<evidence type="ECO:0000256" key="10">
    <source>
        <dbReference type="ARBA" id="ARBA00023196"/>
    </source>
</evidence>
<dbReference type="STRING" id="1618350.UR67_C0002G0050"/>
<evidence type="ECO:0000313" key="15">
    <source>
        <dbReference type="EMBL" id="KKP69930.1"/>
    </source>
</evidence>
<proteinExistence type="inferred from homology"/>
<sequence>MTKSFNSIGVKESVGRVESIINEVCIISGLESVALNNVVQFSSGVRGIVLGFTQQEAQIILLGNYQNLRRGELVKIISPSLKINVSEKLLGRIISPLGEPLDNKGEIEKGLLKDIEGTAKKVNERKQIITQLNTGYILIDSQIPIGKGQRELFIGEKKIKKSDVAAAIIANQTKINSNVASIFVTIDAESTHVKRRLSQLYQYGAFRNTIVILSRSSDPASLNYIAPMTGMTIAETLAGLGKDVLIVFDNLTAHAKVYRQLSLLLNRPPGREAYPGDIFYLHTRLLERCGSFSDKVGNGSITAIPIVETQSEEFTDFITTNLMAITDGHILFRQSLANKGIQPAIDIGYSVTRIGGKSQPKLLRELSDKLKTVIIRYHEVEKFISLGTEIQKNTYEIIELGKRIDLIFHQSLNDLLTLEYEIGMLYLLVSKKILMWNYEVIAELKLKFHSYSQEDSYIASVQKALSLKSLDKSKEILESVINDFIKDPKTPPIVQKTEQSEAEKETIVDLLKESTGDQYAVSRNIKK</sequence>
<feature type="domain" description="ATPase F1/V1/A1 complex alpha/beta subunit nucleotide-binding" evidence="12">
    <location>
        <begin position="135"/>
        <end position="351"/>
    </location>
</feature>
<keyword evidence="4" id="KW-0547">Nucleotide-binding</keyword>
<dbReference type="GO" id="GO:0005524">
    <property type="term" value="F:ATP binding"/>
    <property type="evidence" value="ECO:0007669"/>
    <property type="project" value="UniProtKB-KW"/>
</dbReference>
<evidence type="ECO:0000256" key="5">
    <source>
        <dbReference type="ARBA" id="ARBA00022781"/>
    </source>
</evidence>
<organism evidence="15 16">
    <name type="scientific">candidate division CPR3 bacterium GW2011_GWF2_35_18</name>
    <dbReference type="NCBI Taxonomy" id="1618350"/>
    <lineage>
        <taxon>Bacteria</taxon>
        <taxon>Bacteria division CPR3</taxon>
    </lineage>
</organism>
<dbReference type="PANTHER" id="PTHR48082:SF2">
    <property type="entry name" value="ATP SYNTHASE SUBUNIT ALPHA, MITOCHONDRIAL"/>
    <property type="match status" value="1"/>
</dbReference>
<evidence type="ECO:0000256" key="6">
    <source>
        <dbReference type="ARBA" id="ARBA00022840"/>
    </source>
</evidence>
<reference evidence="15 16" key="1">
    <citation type="journal article" date="2015" name="Nature">
        <title>rRNA introns, odd ribosomes, and small enigmatic genomes across a large radiation of phyla.</title>
        <authorList>
            <person name="Brown C.T."/>
            <person name="Hug L.A."/>
            <person name="Thomas B.C."/>
            <person name="Sharon I."/>
            <person name="Castelle C.J."/>
            <person name="Singh A."/>
            <person name="Wilkins M.J."/>
            <person name="Williams K.H."/>
            <person name="Banfield J.F."/>
        </authorList>
    </citation>
    <scope>NUCLEOTIDE SEQUENCE [LARGE SCALE GENOMIC DNA]</scope>
</reference>
<dbReference type="PATRIC" id="fig|1618350.3.peg.355"/>
<dbReference type="InterPro" id="IPR004100">
    <property type="entry name" value="ATPase_F1/V1/A1_a/bsu_N"/>
</dbReference>
<keyword evidence="7" id="KW-1278">Translocase</keyword>
<comment type="caution">
    <text evidence="15">The sequence shown here is derived from an EMBL/GenBank/DDBJ whole genome shotgun (WGS) entry which is preliminary data.</text>
</comment>
<keyword evidence="3" id="KW-0813">Transport</keyword>
<keyword evidence="10" id="KW-0139">CF(1)</keyword>
<accession>A0A0G0E3N4</accession>
<gene>
    <name evidence="15" type="ORF">UR67_C0002G0050</name>
</gene>
<evidence type="ECO:0000313" key="16">
    <source>
        <dbReference type="Proteomes" id="UP000034581"/>
    </source>
</evidence>
<dbReference type="FunFam" id="3.40.50.300:FF:004039">
    <property type="entry name" value="ATP synthase subunit alpha, mitochondrial"/>
    <property type="match status" value="1"/>
</dbReference>
<dbReference type="SUPFAM" id="SSF52540">
    <property type="entry name" value="P-loop containing nucleoside triphosphate hydrolases"/>
    <property type="match status" value="1"/>
</dbReference>
<evidence type="ECO:0000256" key="2">
    <source>
        <dbReference type="ARBA" id="ARBA00008936"/>
    </source>
</evidence>
<dbReference type="Gene3D" id="2.40.30.20">
    <property type="match status" value="1"/>
</dbReference>
<dbReference type="PANTHER" id="PTHR48082">
    <property type="entry name" value="ATP SYNTHASE SUBUNIT ALPHA, MITOCHONDRIAL"/>
    <property type="match status" value="1"/>
</dbReference>
<evidence type="ECO:0000256" key="1">
    <source>
        <dbReference type="ARBA" id="ARBA00004370"/>
    </source>
</evidence>
<dbReference type="Proteomes" id="UP000034581">
    <property type="component" value="Unassembled WGS sequence"/>
</dbReference>
<keyword evidence="6" id="KW-0067">ATP-binding</keyword>